<organism evidence="4 5">
    <name type="scientific">Pelosinus baikalensis</name>
    <dbReference type="NCBI Taxonomy" id="2892015"/>
    <lineage>
        <taxon>Bacteria</taxon>
        <taxon>Bacillati</taxon>
        <taxon>Bacillota</taxon>
        <taxon>Negativicutes</taxon>
        <taxon>Selenomonadales</taxon>
        <taxon>Sporomusaceae</taxon>
        <taxon>Pelosinus</taxon>
    </lineage>
</organism>
<dbReference type="RefSeq" id="WP_229535424.1">
    <property type="nucleotide sequence ID" value="NZ_JAJHJB010000016.1"/>
</dbReference>
<dbReference type="Gene3D" id="3.40.50.1980">
    <property type="entry name" value="Nitrogenase molybdenum iron protein domain"/>
    <property type="match status" value="2"/>
</dbReference>
<dbReference type="InterPro" id="IPR050902">
    <property type="entry name" value="ABC_Transporter_SBP"/>
</dbReference>
<dbReference type="Pfam" id="PF01497">
    <property type="entry name" value="Peripla_BP_2"/>
    <property type="match status" value="1"/>
</dbReference>
<dbReference type="NCBIfam" id="NF038402">
    <property type="entry name" value="TroA_like"/>
    <property type="match status" value="1"/>
</dbReference>
<dbReference type="Pfam" id="PF10122">
    <property type="entry name" value="Zn_ribbon_Com"/>
    <property type="match status" value="1"/>
</dbReference>
<protein>
    <submittedName>
        <fullName evidence="4">Helical backbone metal receptor</fullName>
    </submittedName>
</protein>
<dbReference type="PANTHER" id="PTHR30535">
    <property type="entry name" value="VITAMIN B12-BINDING PROTEIN"/>
    <property type="match status" value="1"/>
</dbReference>
<keyword evidence="2" id="KW-0732">Signal</keyword>
<reference evidence="4" key="1">
    <citation type="submission" date="2021-11" db="EMBL/GenBank/DDBJ databases">
        <title>Description of a new species Pelosinus isolated from the bottom sediments of Lake Baikal.</title>
        <authorList>
            <person name="Zakharyuk A."/>
        </authorList>
    </citation>
    <scope>NUCLEOTIDE SEQUENCE</scope>
    <source>
        <strain evidence="4">Bkl1</strain>
    </source>
</reference>
<comment type="caution">
    <text evidence="4">The sequence shown here is derived from an EMBL/GenBank/DDBJ whole genome shotgun (WGS) entry which is preliminary data.</text>
</comment>
<evidence type="ECO:0000256" key="1">
    <source>
        <dbReference type="ARBA" id="ARBA00008814"/>
    </source>
</evidence>
<name>A0ABS8HSU6_9FIRM</name>
<feature type="domain" description="Fe/B12 periplasmic-binding" evidence="3">
    <location>
        <begin position="53"/>
        <end position="314"/>
    </location>
</feature>
<evidence type="ECO:0000256" key="2">
    <source>
        <dbReference type="ARBA" id="ARBA00022729"/>
    </source>
</evidence>
<evidence type="ECO:0000313" key="4">
    <source>
        <dbReference type="EMBL" id="MCC5466252.1"/>
    </source>
</evidence>
<dbReference type="Proteomes" id="UP001165492">
    <property type="component" value="Unassembled WGS sequence"/>
</dbReference>
<dbReference type="InterPro" id="IPR019294">
    <property type="entry name" value="Translation_reg_Com"/>
</dbReference>
<dbReference type="PANTHER" id="PTHR30535:SF34">
    <property type="entry name" value="MOLYBDATE-BINDING PROTEIN MOLA"/>
    <property type="match status" value="1"/>
</dbReference>
<proteinExistence type="inferred from homology"/>
<dbReference type="InterPro" id="IPR054828">
    <property type="entry name" value="Vit_B12_bind_prot"/>
</dbReference>
<accession>A0ABS8HSU6</accession>
<evidence type="ECO:0000259" key="3">
    <source>
        <dbReference type="PROSITE" id="PS50983"/>
    </source>
</evidence>
<keyword evidence="4" id="KW-0675">Receptor</keyword>
<dbReference type="InterPro" id="IPR002491">
    <property type="entry name" value="ABC_transptr_periplasmic_BD"/>
</dbReference>
<dbReference type="EMBL" id="JAJHJB010000016">
    <property type="protein sequence ID" value="MCC5466252.1"/>
    <property type="molecule type" value="Genomic_DNA"/>
</dbReference>
<gene>
    <name evidence="4" type="ORF">LMF89_12910</name>
</gene>
<dbReference type="PROSITE" id="PS50983">
    <property type="entry name" value="FE_B12_PBP"/>
    <property type="match status" value="1"/>
</dbReference>
<comment type="similarity">
    <text evidence="1">Belongs to the bacterial solute-binding protein 8 family.</text>
</comment>
<keyword evidence="5" id="KW-1185">Reference proteome</keyword>
<evidence type="ECO:0000313" key="5">
    <source>
        <dbReference type="Proteomes" id="UP001165492"/>
    </source>
</evidence>
<dbReference type="SUPFAM" id="SSF53807">
    <property type="entry name" value="Helical backbone' metal receptor"/>
    <property type="match status" value="1"/>
</dbReference>
<sequence length="314" mass="35335">MNIRHNMINNTDSNECRCSKCNRLLFKGQVKYIEIQCPKCSLIQTIKKGRSLRLIALNASNVDLYYAVGGELVGRPSTMALSSDLMEKIKDVPSVGETPTPNIDQIIALKPDLVLTTDIHLRQPILASLEKAGILVYLQRLNNYQQISQTLRFYGELTDHSRQAYQVIHRLDSKLQQVQAKSKNKPSPKVLVVWGSAESFHMALPNSFIGDLLCRLNAINVVQSVGDGNAMGYAPLSLDIAIQTNPDLILLITHSYDTKVSDQIRNELALHPSWRKLKAVQENRVYQLPYCLFAVNPGSRVDEAIDYLSNLFYH</sequence>